<protein>
    <submittedName>
        <fullName evidence="1">Uncharacterized protein</fullName>
    </submittedName>
</protein>
<proteinExistence type="predicted"/>
<reference evidence="1" key="1">
    <citation type="journal article" date="2019" name="Environ. Microbiol.">
        <title>Fungal ecological strategies reflected in gene transcription - a case study of two litter decomposers.</title>
        <authorList>
            <person name="Barbi F."/>
            <person name="Kohler A."/>
            <person name="Barry K."/>
            <person name="Baskaran P."/>
            <person name="Daum C."/>
            <person name="Fauchery L."/>
            <person name="Ihrmark K."/>
            <person name="Kuo A."/>
            <person name="LaButti K."/>
            <person name="Lipzen A."/>
            <person name="Morin E."/>
            <person name="Grigoriev I.V."/>
            <person name="Henrissat B."/>
            <person name="Lindahl B."/>
            <person name="Martin F."/>
        </authorList>
    </citation>
    <scope>NUCLEOTIDE SEQUENCE</scope>
    <source>
        <strain evidence="1">JB14</strain>
    </source>
</reference>
<gene>
    <name evidence="1" type="ORF">BT96DRAFT_813031</name>
</gene>
<name>A0A6A4I295_9AGAR</name>
<keyword evidence="2" id="KW-1185">Reference proteome</keyword>
<accession>A0A6A4I295</accession>
<evidence type="ECO:0000313" key="2">
    <source>
        <dbReference type="Proteomes" id="UP000799118"/>
    </source>
</evidence>
<dbReference type="Proteomes" id="UP000799118">
    <property type="component" value="Unassembled WGS sequence"/>
</dbReference>
<evidence type="ECO:0000313" key="1">
    <source>
        <dbReference type="EMBL" id="KAE9404869.1"/>
    </source>
</evidence>
<dbReference type="AlphaFoldDB" id="A0A6A4I295"/>
<organism evidence="1 2">
    <name type="scientific">Gymnopus androsaceus JB14</name>
    <dbReference type="NCBI Taxonomy" id="1447944"/>
    <lineage>
        <taxon>Eukaryota</taxon>
        <taxon>Fungi</taxon>
        <taxon>Dikarya</taxon>
        <taxon>Basidiomycota</taxon>
        <taxon>Agaricomycotina</taxon>
        <taxon>Agaricomycetes</taxon>
        <taxon>Agaricomycetidae</taxon>
        <taxon>Agaricales</taxon>
        <taxon>Marasmiineae</taxon>
        <taxon>Omphalotaceae</taxon>
        <taxon>Gymnopus</taxon>
    </lineage>
</organism>
<dbReference type="OrthoDB" id="3037695at2759"/>
<dbReference type="EMBL" id="ML769413">
    <property type="protein sequence ID" value="KAE9404869.1"/>
    <property type="molecule type" value="Genomic_DNA"/>
</dbReference>
<sequence length="123" mass="13502">MPGAETIAPANFPGRLVKSFPTVQAAKSTYQECLQTGVLGLLAQEDTKTTVYIVTKGFEPGVYASRKNALKYGLNWRGGEVTCTDGTVIQAKAIFELWRSLGHVTHLRWDRKFVVDAILSEAV</sequence>